<keyword evidence="1" id="KW-0812">Transmembrane</keyword>
<proteinExistence type="predicted"/>
<evidence type="ECO:0000313" key="3">
    <source>
        <dbReference type="Proteomes" id="UP000030351"/>
    </source>
</evidence>
<dbReference type="eggNOG" id="ENOG503355E">
    <property type="taxonomic scope" value="Bacteria"/>
</dbReference>
<dbReference type="OrthoDB" id="6613818at2"/>
<keyword evidence="3" id="KW-1185">Reference proteome</keyword>
<evidence type="ECO:0000256" key="1">
    <source>
        <dbReference type="SAM" id="Phobius"/>
    </source>
</evidence>
<dbReference type="Proteomes" id="UP000030351">
    <property type="component" value="Unassembled WGS sequence"/>
</dbReference>
<evidence type="ECO:0000313" key="2">
    <source>
        <dbReference type="EMBL" id="KGT93896.1"/>
    </source>
</evidence>
<reference evidence="2 3" key="1">
    <citation type="submission" date="2014-10" db="EMBL/GenBank/DDBJ databases">
        <title>Genome sequence of Erwinia typographi M043b.</title>
        <authorList>
            <person name="Chan K.-G."/>
            <person name="Tan W.-S."/>
        </authorList>
    </citation>
    <scope>NUCLEOTIDE SEQUENCE [LARGE SCALE GENOMIC DNA]</scope>
    <source>
        <strain evidence="2 3">M043b</strain>
    </source>
</reference>
<accession>A0A0A3Z8B8</accession>
<keyword evidence="1" id="KW-0472">Membrane</keyword>
<gene>
    <name evidence="2" type="ORF">NG99_11315</name>
</gene>
<dbReference type="AlphaFoldDB" id="A0A0A3Z8B8"/>
<name>A0A0A3Z8B8_9GAMM</name>
<organism evidence="2 3">
    <name type="scientific">Erwinia typographi</name>
    <dbReference type="NCBI Taxonomy" id="371042"/>
    <lineage>
        <taxon>Bacteria</taxon>
        <taxon>Pseudomonadati</taxon>
        <taxon>Pseudomonadota</taxon>
        <taxon>Gammaproteobacteria</taxon>
        <taxon>Enterobacterales</taxon>
        <taxon>Erwiniaceae</taxon>
        <taxon>Erwinia</taxon>
    </lineage>
</organism>
<protein>
    <submittedName>
        <fullName evidence="2">Uncharacterized protein</fullName>
    </submittedName>
</protein>
<sequence length="87" mass="9765">MAQTLARRAAKCVFFILIMLAVGRSLGGAETYISQDFARKVAVFISGESNIETLYDAYFYIDFVIVVSITTAVYLITMKLIKKIRSK</sequence>
<keyword evidence="1" id="KW-1133">Transmembrane helix</keyword>
<dbReference type="RefSeq" id="WP_034892377.1">
    <property type="nucleotide sequence ID" value="NZ_JRUQ01000032.1"/>
</dbReference>
<feature type="transmembrane region" description="Helical" evidence="1">
    <location>
        <begin position="57"/>
        <end position="77"/>
    </location>
</feature>
<comment type="caution">
    <text evidence="2">The sequence shown here is derived from an EMBL/GenBank/DDBJ whole genome shotgun (WGS) entry which is preliminary data.</text>
</comment>
<dbReference type="STRING" id="371042.NG99_11315"/>
<dbReference type="EMBL" id="JRUQ01000032">
    <property type="protein sequence ID" value="KGT93896.1"/>
    <property type="molecule type" value="Genomic_DNA"/>
</dbReference>